<comment type="caution">
    <text evidence="2">The sequence shown here is derived from an EMBL/GenBank/DDBJ whole genome shotgun (WGS) entry which is preliminary data.</text>
</comment>
<evidence type="ECO:0000313" key="3">
    <source>
        <dbReference type="Proteomes" id="UP000197269"/>
    </source>
</evidence>
<reference evidence="2 3" key="1">
    <citation type="submission" date="2017-03" db="EMBL/GenBank/DDBJ databases">
        <title>Genome of strain Rhizobium sp. CNPSo 668.</title>
        <authorList>
            <person name="Ribeiro R."/>
        </authorList>
    </citation>
    <scope>NUCLEOTIDE SEQUENCE [LARGE SCALE GENOMIC DNA]</scope>
    <source>
        <strain evidence="2 3">CNPSo 668</strain>
    </source>
</reference>
<sequence length="115" mass="12749">MPKTACLPWRAQTSLSLLCSSQESSAPKSLGARDSLQSHIALFTAQTRGGWIPVTSVGQSPRKGMREVEERASLSNGTRFRESLSFVAKTQGRSKWMVTQPFRQIVLTWRSLAPL</sequence>
<dbReference type="AlphaFoldDB" id="A0A2D0AB06"/>
<proteinExistence type="predicted"/>
<name>A0A2D0AB06_9HYPH</name>
<accession>A0A2D0AB06</accession>
<gene>
    <name evidence="2" type="ORF">B5E41_05315</name>
</gene>
<organism evidence="2 3">
    <name type="scientific">Rhizobium esperanzae</name>
    <dbReference type="NCBI Taxonomy" id="1967781"/>
    <lineage>
        <taxon>Bacteria</taxon>
        <taxon>Pseudomonadati</taxon>
        <taxon>Pseudomonadota</taxon>
        <taxon>Alphaproteobacteria</taxon>
        <taxon>Hyphomicrobiales</taxon>
        <taxon>Rhizobiaceae</taxon>
        <taxon>Rhizobium/Agrobacterium group</taxon>
        <taxon>Rhizobium</taxon>
    </lineage>
</organism>
<dbReference type="Proteomes" id="UP000197269">
    <property type="component" value="Unassembled WGS sequence"/>
</dbReference>
<evidence type="ECO:0000313" key="2">
    <source>
        <dbReference type="EMBL" id="OWO96075.1"/>
    </source>
</evidence>
<feature type="region of interest" description="Disordered" evidence="1">
    <location>
        <begin position="54"/>
        <end position="74"/>
    </location>
</feature>
<evidence type="ECO:0000256" key="1">
    <source>
        <dbReference type="SAM" id="MobiDB-lite"/>
    </source>
</evidence>
<protein>
    <submittedName>
        <fullName evidence="2">Uncharacterized protein</fullName>
    </submittedName>
</protein>
<dbReference type="EMBL" id="MXPU01000003">
    <property type="protein sequence ID" value="OWO96075.1"/>
    <property type="molecule type" value="Genomic_DNA"/>
</dbReference>